<dbReference type="Proteomes" id="UP000323142">
    <property type="component" value="Unassembled WGS sequence"/>
</dbReference>
<reference evidence="4 5" key="1">
    <citation type="submission" date="2019-09" db="EMBL/GenBank/DDBJ databases">
        <title>Salinarimonas rosea gen. nov., sp. nov., a new member of the a-2 subgroup of the Proteobacteria.</title>
        <authorList>
            <person name="Liu J."/>
        </authorList>
    </citation>
    <scope>NUCLEOTIDE SEQUENCE [LARGE SCALE GENOMIC DNA]</scope>
    <source>
        <strain evidence="4 5">BN140002</strain>
    </source>
</reference>
<dbReference type="Pfam" id="PF13416">
    <property type="entry name" value="SBP_bac_8"/>
    <property type="match status" value="1"/>
</dbReference>
<feature type="chain" id="PRO_5022924800" evidence="3">
    <location>
        <begin position="21"/>
        <end position="401"/>
    </location>
</feature>
<dbReference type="PANTHER" id="PTHR42779">
    <property type="entry name" value="PROTEIN YNJB"/>
    <property type="match status" value="1"/>
</dbReference>
<evidence type="ECO:0000256" key="3">
    <source>
        <dbReference type="SAM" id="SignalP"/>
    </source>
</evidence>
<comment type="caution">
    <text evidence="4">The sequence shown here is derived from an EMBL/GenBank/DDBJ whole genome shotgun (WGS) entry which is preliminary data.</text>
</comment>
<organism evidence="4 5">
    <name type="scientific">Salinarimonas soli</name>
    <dbReference type="NCBI Taxonomy" id="1638099"/>
    <lineage>
        <taxon>Bacteria</taxon>
        <taxon>Pseudomonadati</taxon>
        <taxon>Pseudomonadota</taxon>
        <taxon>Alphaproteobacteria</taxon>
        <taxon>Hyphomicrobiales</taxon>
        <taxon>Salinarimonadaceae</taxon>
        <taxon>Salinarimonas</taxon>
    </lineage>
</organism>
<name>A0A5B2VSE3_9HYPH</name>
<protein>
    <submittedName>
        <fullName evidence="4">ABC transporter substrate-binding protein</fullName>
    </submittedName>
</protein>
<sequence length="401" mass="43963">MRLLACLSAALCLLVQPAPAAETRPWDEVTRAARGQTVNWNAWAGDPQTNAFITWVGTQVEKRYGVRVNHVKLKDTAEAVTRVVAERTAGRDEGGGVDLIWINGPNLLSMKSGGLLYGPVTGALPSFRLVDTAKRPSNVVDFTVPIDGYAVPWRIAQIVYVYDSARTPADTLPRSIPGMLDWARKNPGRLTHPNVRNFLGATFLKQALYELAPDPAVLQSPATDETFGPATERLWAWYEALRPNLWRQGRTFPESGPAQRQLLADDEIDLAISFNPSEAAVAIAGGLLPDTVRVLVLDKGTIGNTSFVAIPYNAANKEGAMVVANFLLEPATQARAQDPKEMGNFTVLDLDKLTPEQRRLFDRPADAKGLPTNAELGTALPEPHPSWMTRITAEWERRVAR</sequence>
<evidence type="ECO:0000256" key="1">
    <source>
        <dbReference type="ARBA" id="ARBA00022764"/>
    </source>
</evidence>
<feature type="region of interest" description="Disordered" evidence="2">
    <location>
        <begin position="366"/>
        <end position="385"/>
    </location>
</feature>
<dbReference type="SUPFAM" id="SSF53850">
    <property type="entry name" value="Periplasmic binding protein-like II"/>
    <property type="match status" value="1"/>
</dbReference>
<keyword evidence="5" id="KW-1185">Reference proteome</keyword>
<dbReference type="OrthoDB" id="3239593at2"/>
<keyword evidence="1" id="KW-0574">Periplasm</keyword>
<evidence type="ECO:0000313" key="5">
    <source>
        <dbReference type="Proteomes" id="UP000323142"/>
    </source>
</evidence>
<proteinExistence type="predicted"/>
<dbReference type="AlphaFoldDB" id="A0A5B2VSE3"/>
<feature type="signal peptide" evidence="3">
    <location>
        <begin position="1"/>
        <end position="20"/>
    </location>
</feature>
<dbReference type="NCBIfam" id="NF008633">
    <property type="entry name" value="PRK11622.1"/>
    <property type="match status" value="1"/>
</dbReference>
<dbReference type="PIRSF" id="PIRSF029172">
    <property type="entry name" value="UCP029172_ABC_sbc_YnjB"/>
    <property type="match status" value="1"/>
</dbReference>
<accession>A0A5B2VSE3</accession>
<dbReference type="RefSeq" id="WP_149815953.1">
    <property type="nucleotide sequence ID" value="NZ_VUOA01000009.1"/>
</dbReference>
<dbReference type="Gene3D" id="3.40.190.10">
    <property type="entry name" value="Periplasmic binding protein-like II"/>
    <property type="match status" value="2"/>
</dbReference>
<keyword evidence="3" id="KW-0732">Signal</keyword>
<dbReference type="PANTHER" id="PTHR42779:SF1">
    <property type="entry name" value="PROTEIN YNJB"/>
    <property type="match status" value="1"/>
</dbReference>
<dbReference type="InterPro" id="IPR027020">
    <property type="entry name" value="YnjB"/>
</dbReference>
<evidence type="ECO:0000313" key="4">
    <source>
        <dbReference type="EMBL" id="KAA2241172.1"/>
    </source>
</evidence>
<gene>
    <name evidence="4" type="ORF">F0L46_05070</name>
</gene>
<evidence type="ECO:0000256" key="2">
    <source>
        <dbReference type="SAM" id="MobiDB-lite"/>
    </source>
</evidence>
<dbReference type="InterPro" id="IPR006059">
    <property type="entry name" value="SBP"/>
</dbReference>
<dbReference type="EMBL" id="VUOA01000009">
    <property type="protein sequence ID" value="KAA2241172.1"/>
    <property type="molecule type" value="Genomic_DNA"/>
</dbReference>
<reference evidence="4 5" key="2">
    <citation type="submission" date="2019-09" db="EMBL/GenBank/DDBJ databases">
        <authorList>
            <person name="Jin C."/>
        </authorList>
    </citation>
    <scope>NUCLEOTIDE SEQUENCE [LARGE SCALE GENOMIC DNA]</scope>
    <source>
        <strain evidence="4 5">BN140002</strain>
    </source>
</reference>